<dbReference type="SUPFAM" id="SSF55729">
    <property type="entry name" value="Acyl-CoA N-acyltransferases (Nat)"/>
    <property type="match status" value="1"/>
</dbReference>
<dbReference type="GO" id="GO:0016747">
    <property type="term" value="F:acyltransferase activity, transferring groups other than amino-acyl groups"/>
    <property type="evidence" value="ECO:0007669"/>
    <property type="project" value="InterPro"/>
</dbReference>
<protein>
    <submittedName>
        <fullName evidence="2">Putative acetyltransferase</fullName>
    </submittedName>
</protein>
<sequence length="160" mass="17453">MSVIIRKINSQDDVALAIIIKKTFDEFQLPKEGTVYADKSTDHLSNVFAEPGSVYLIAEEGGKILGGCGFFPTAGLPEGCVELVKFYLSESARGKGLGKMLIDETIKEAKLLNYTNMYLESFPSLTAAIAIYNAYGFKKLNAPLGNSGHFACNVWMLKSL</sequence>
<accession>A0A4R6IG03</accession>
<name>A0A4R6IG03_9SPHI</name>
<dbReference type="EMBL" id="SNWM01000004">
    <property type="protein sequence ID" value="TDO20736.1"/>
    <property type="molecule type" value="Genomic_DNA"/>
</dbReference>
<proteinExistence type="predicted"/>
<organism evidence="2 3">
    <name type="scientific">Pedobacter duraquae</name>
    <dbReference type="NCBI Taxonomy" id="425511"/>
    <lineage>
        <taxon>Bacteria</taxon>
        <taxon>Pseudomonadati</taxon>
        <taxon>Bacteroidota</taxon>
        <taxon>Sphingobacteriia</taxon>
        <taxon>Sphingobacteriales</taxon>
        <taxon>Sphingobacteriaceae</taxon>
        <taxon>Pedobacter</taxon>
    </lineage>
</organism>
<dbReference type="PANTHER" id="PTHR43305:SF1">
    <property type="entry name" value="FAMILY N-ACETYLTRANSFERASE, PUTATIVE (AFU_ORTHOLOGUE AFUA_2G01380)-RELATED"/>
    <property type="match status" value="1"/>
</dbReference>
<dbReference type="CDD" id="cd04301">
    <property type="entry name" value="NAT_SF"/>
    <property type="match status" value="1"/>
</dbReference>
<dbReference type="Pfam" id="PF00583">
    <property type="entry name" value="Acetyltransf_1"/>
    <property type="match status" value="1"/>
</dbReference>
<keyword evidence="2" id="KW-0808">Transferase</keyword>
<dbReference type="AlphaFoldDB" id="A0A4R6IG03"/>
<dbReference type="PROSITE" id="PS51186">
    <property type="entry name" value="GNAT"/>
    <property type="match status" value="1"/>
</dbReference>
<dbReference type="PANTHER" id="PTHR43305">
    <property type="entry name" value="FAMILY N-ACETYLTRANSFERASE, PUTATIVE (AFU_ORTHOLOGUE AFUA_2G01380)-RELATED"/>
    <property type="match status" value="1"/>
</dbReference>
<dbReference type="OrthoDB" id="5419426at2"/>
<reference evidence="2 3" key="1">
    <citation type="submission" date="2019-03" db="EMBL/GenBank/DDBJ databases">
        <title>Genomic Encyclopedia of Archaeal and Bacterial Type Strains, Phase II (KMG-II): from individual species to whole genera.</title>
        <authorList>
            <person name="Goeker M."/>
        </authorList>
    </citation>
    <scope>NUCLEOTIDE SEQUENCE [LARGE SCALE GENOMIC DNA]</scope>
    <source>
        <strain evidence="2 3">DSM 19034</strain>
    </source>
</reference>
<dbReference type="Gene3D" id="3.40.630.30">
    <property type="match status" value="1"/>
</dbReference>
<gene>
    <name evidence="2" type="ORF">CLV32_3369</name>
</gene>
<dbReference type="InterPro" id="IPR016181">
    <property type="entry name" value="Acyl_CoA_acyltransferase"/>
</dbReference>
<evidence type="ECO:0000259" key="1">
    <source>
        <dbReference type="PROSITE" id="PS51186"/>
    </source>
</evidence>
<feature type="domain" description="N-acetyltransferase" evidence="1">
    <location>
        <begin position="3"/>
        <end position="160"/>
    </location>
</feature>
<dbReference type="InterPro" id="IPR000182">
    <property type="entry name" value="GNAT_dom"/>
</dbReference>
<dbReference type="RefSeq" id="WP_133557470.1">
    <property type="nucleotide sequence ID" value="NZ_SNWM01000004.1"/>
</dbReference>
<comment type="caution">
    <text evidence="2">The sequence shown here is derived from an EMBL/GenBank/DDBJ whole genome shotgun (WGS) entry which is preliminary data.</text>
</comment>
<evidence type="ECO:0000313" key="2">
    <source>
        <dbReference type="EMBL" id="TDO20736.1"/>
    </source>
</evidence>
<dbReference type="Proteomes" id="UP000295499">
    <property type="component" value="Unassembled WGS sequence"/>
</dbReference>
<keyword evidence="3" id="KW-1185">Reference proteome</keyword>
<dbReference type="InterPro" id="IPR052777">
    <property type="entry name" value="Acetyltransferase_Enz"/>
</dbReference>
<evidence type="ECO:0000313" key="3">
    <source>
        <dbReference type="Proteomes" id="UP000295499"/>
    </source>
</evidence>